<dbReference type="AlphaFoldDB" id="A0A0M0HT06"/>
<dbReference type="STRING" id="171383.AKJ31_21680"/>
<keyword evidence="1" id="KW-0732">Signal</keyword>
<dbReference type="OrthoDB" id="9995666at2"/>
<gene>
    <name evidence="2" type="ORF">AKJ31_21680</name>
</gene>
<accession>A0A0M0HT06</accession>
<evidence type="ECO:0000313" key="3">
    <source>
        <dbReference type="Proteomes" id="UP000037530"/>
    </source>
</evidence>
<dbReference type="Proteomes" id="UP000037530">
    <property type="component" value="Unassembled WGS sequence"/>
</dbReference>
<name>A0A0M0HT06_9VIBR</name>
<comment type="caution">
    <text evidence="2">The sequence shown here is derived from an EMBL/GenBank/DDBJ whole genome shotgun (WGS) entry which is preliminary data.</text>
</comment>
<sequence>MKKVVLISVLSLCSSGLLAQEIQFTGTGVYQLGEFDSINSAKSIAEQKAFESISEQVTDRVLSIKSMDSNGYLSRASWLLNGATISSRRTDESIGACVSEEGTCATVSVKAVIDTELADKVLKQMYLDKKVQQVLEQLIVDDERFESYVLNGDSIDVAKLKERQSKRNEIVELISRLPVSKTARSVDTEFLEGLLTEKGKYDLKQIGKENKKTTYKALLGKLKENVSYEIVQQVPVVNSDGTSGVRLKLKVSTDGAEDLVEWVTKELGVSEGDWSDYPDTRVSTNKKVFTYHPGTAVAGLQDAITVTQLDDNAREPGRYLVGYGVDNVTYDKASNKIDGRLDPDKIAVLKALSKYRVCSEISLLGYEIGKQCIAGGAGNSRNEYVSPVWDKATPYVWFTKDKSEFNVYVPLSLERLRDTEKMRKLSLRYTSYVTTD</sequence>
<evidence type="ECO:0000256" key="1">
    <source>
        <dbReference type="SAM" id="SignalP"/>
    </source>
</evidence>
<dbReference type="PATRIC" id="fig|171383.3.peg.4421"/>
<keyword evidence="3" id="KW-1185">Reference proteome</keyword>
<evidence type="ECO:0000313" key="2">
    <source>
        <dbReference type="EMBL" id="KOO05215.1"/>
    </source>
</evidence>
<organism evidence="2 3">
    <name type="scientific">Vibrio hepatarius</name>
    <dbReference type="NCBI Taxonomy" id="171383"/>
    <lineage>
        <taxon>Bacteria</taxon>
        <taxon>Pseudomonadati</taxon>
        <taxon>Pseudomonadota</taxon>
        <taxon>Gammaproteobacteria</taxon>
        <taxon>Vibrionales</taxon>
        <taxon>Vibrionaceae</taxon>
        <taxon>Vibrio</taxon>
        <taxon>Vibrio oreintalis group</taxon>
    </lineage>
</organism>
<reference evidence="3" key="1">
    <citation type="submission" date="2015-08" db="EMBL/GenBank/DDBJ databases">
        <title>Vibrio galatheae sp. nov., a novel member of the Vibrionaceae family isolated from the Solomon Islands.</title>
        <authorList>
            <person name="Giubergia S."/>
            <person name="Machado H."/>
            <person name="Mateiu R.V."/>
            <person name="Gram L."/>
        </authorList>
    </citation>
    <scope>NUCLEOTIDE SEQUENCE [LARGE SCALE GENOMIC DNA]</scope>
    <source>
        <strain evidence="3">DSM 19134</strain>
    </source>
</reference>
<feature type="signal peptide" evidence="1">
    <location>
        <begin position="1"/>
        <end position="19"/>
    </location>
</feature>
<proteinExistence type="predicted"/>
<dbReference type="EMBL" id="LHPI01000037">
    <property type="protein sequence ID" value="KOO05215.1"/>
    <property type="molecule type" value="Genomic_DNA"/>
</dbReference>
<protein>
    <submittedName>
        <fullName evidence="2">Uncharacterized protein</fullName>
    </submittedName>
</protein>
<feature type="chain" id="PRO_5005600226" evidence="1">
    <location>
        <begin position="20"/>
        <end position="436"/>
    </location>
</feature>
<dbReference type="RefSeq" id="WP_053411094.1">
    <property type="nucleotide sequence ID" value="NZ_LHPI01000037.1"/>
</dbReference>